<name>A0ABV7QVY7_9PSEU</name>
<sequence length="212" mass="22981">MPESAVAALLAQGQPRADAQRNVERLVAATREALDELGLAVTTRDIAQRAGVGLGTLYRRVPSLDALLAAILTDTIDEMTDRAAHALDSPDPWQGFAEFAETYVQLRASSCGLHDALSGRGERLDLEPRITRLQRAVHQLVRRAQKANVLRADLDWRDIPFALATAIPPGHTIGLVPSGDQWRRNLRIILDGLRPARSLAPEGPAEPAAPSD</sequence>
<dbReference type="Gene3D" id="1.10.357.10">
    <property type="entry name" value="Tetracycline Repressor, domain 2"/>
    <property type="match status" value="1"/>
</dbReference>
<evidence type="ECO:0000256" key="1">
    <source>
        <dbReference type="ARBA" id="ARBA00023015"/>
    </source>
</evidence>
<dbReference type="Proteomes" id="UP001595764">
    <property type="component" value="Unassembled WGS sequence"/>
</dbReference>
<dbReference type="InterPro" id="IPR009057">
    <property type="entry name" value="Homeodomain-like_sf"/>
</dbReference>
<evidence type="ECO:0000256" key="2">
    <source>
        <dbReference type="ARBA" id="ARBA00023125"/>
    </source>
</evidence>
<dbReference type="SUPFAM" id="SSF46689">
    <property type="entry name" value="Homeodomain-like"/>
    <property type="match status" value="1"/>
</dbReference>
<organism evidence="6 7">
    <name type="scientific">Amycolatopsis halotolerans</name>
    <dbReference type="NCBI Taxonomy" id="330083"/>
    <lineage>
        <taxon>Bacteria</taxon>
        <taxon>Bacillati</taxon>
        <taxon>Actinomycetota</taxon>
        <taxon>Actinomycetes</taxon>
        <taxon>Pseudonocardiales</taxon>
        <taxon>Pseudonocardiaceae</taxon>
        <taxon>Amycolatopsis</taxon>
    </lineage>
</organism>
<feature type="DNA-binding region" description="H-T-H motif" evidence="4">
    <location>
        <begin position="42"/>
        <end position="61"/>
    </location>
</feature>
<dbReference type="PANTHER" id="PTHR30055:SF234">
    <property type="entry name" value="HTH-TYPE TRANSCRIPTIONAL REGULATOR BETI"/>
    <property type="match status" value="1"/>
</dbReference>
<dbReference type="Pfam" id="PF21597">
    <property type="entry name" value="TetR_C_43"/>
    <property type="match status" value="1"/>
</dbReference>
<protein>
    <submittedName>
        <fullName evidence="6">TetR/AcrR family transcriptional regulator</fullName>
    </submittedName>
</protein>
<dbReference type="Pfam" id="PF00440">
    <property type="entry name" value="TetR_N"/>
    <property type="match status" value="1"/>
</dbReference>
<evidence type="ECO:0000256" key="4">
    <source>
        <dbReference type="PROSITE-ProRule" id="PRU00335"/>
    </source>
</evidence>
<keyword evidence="2 4" id="KW-0238">DNA-binding</keyword>
<reference evidence="7" key="1">
    <citation type="journal article" date="2019" name="Int. J. Syst. Evol. Microbiol.">
        <title>The Global Catalogue of Microorganisms (GCM) 10K type strain sequencing project: providing services to taxonomists for standard genome sequencing and annotation.</title>
        <authorList>
            <consortium name="The Broad Institute Genomics Platform"/>
            <consortium name="The Broad Institute Genome Sequencing Center for Infectious Disease"/>
            <person name="Wu L."/>
            <person name="Ma J."/>
        </authorList>
    </citation>
    <scope>NUCLEOTIDE SEQUENCE [LARGE SCALE GENOMIC DNA]</scope>
    <source>
        <strain evidence="7">CGMCC 4.7682</strain>
    </source>
</reference>
<dbReference type="EMBL" id="JBHRWI010000076">
    <property type="protein sequence ID" value="MFC3517162.1"/>
    <property type="molecule type" value="Genomic_DNA"/>
</dbReference>
<evidence type="ECO:0000313" key="6">
    <source>
        <dbReference type="EMBL" id="MFC3517162.1"/>
    </source>
</evidence>
<keyword evidence="1" id="KW-0805">Transcription regulation</keyword>
<evidence type="ECO:0000313" key="7">
    <source>
        <dbReference type="Proteomes" id="UP001595764"/>
    </source>
</evidence>
<dbReference type="InterPro" id="IPR001647">
    <property type="entry name" value="HTH_TetR"/>
</dbReference>
<evidence type="ECO:0000256" key="3">
    <source>
        <dbReference type="ARBA" id="ARBA00023163"/>
    </source>
</evidence>
<dbReference type="InterPro" id="IPR036271">
    <property type="entry name" value="Tet_transcr_reg_TetR-rel_C_sf"/>
</dbReference>
<gene>
    <name evidence="6" type="ORF">ACFORO_43855</name>
</gene>
<feature type="domain" description="HTH tetR-type" evidence="5">
    <location>
        <begin position="20"/>
        <end position="79"/>
    </location>
</feature>
<dbReference type="InterPro" id="IPR049445">
    <property type="entry name" value="TetR_SbtR-like_C"/>
</dbReference>
<proteinExistence type="predicted"/>
<dbReference type="PROSITE" id="PS50977">
    <property type="entry name" value="HTH_TETR_2"/>
    <property type="match status" value="1"/>
</dbReference>
<dbReference type="RefSeq" id="WP_377869848.1">
    <property type="nucleotide sequence ID" value="NZ_JBHMAY010000016.1"/>
</dbReference>
<keyword evidence="3" id="KW-0804">Transcription</keyword>
<dbReference type="SUPFAM" id="SSF48498">
    <property type="entry name" value="Tetracyclin repressor-like, C-terminal domain"/>
    <property type="match status" value="1"/>
</dbReference>
<dbReference type="PANTHER" id="PTHR30055">
    <property type="entry name" value="HTH-TYPE TRANSCRIPTIONAL REGULATOR RUTR"/>
    <property type="match status" value="1"/>
</dbReference>
<comment type="caution">
    <text evidence="6">The sequence shown here is derived from an EMBL/GenBank/DDBJ whole genome shotgun (WGS) entry which is preliminary data.</text>
</comment>
<accession>A0ABV7QVY7</accession>
<keyword evidence="7" id="KW-1185">Reference proteome</keyword>
<evidence type="ECO:0000259" key="5">
    <source>
        <dbReference type="PROSITE" id="PS50977"/>
    </source>
</evidence>
<dbReference type="InterPro" id="IPR050109">
    <property type="entry name" value="HTH-type_TetR-like_transc_reg"/>
</dbReference>